<dbReference type="EMBL" id="JBEPCV010000034">
    <property type="protein sequence ID" value="MER6907621.1"/>
    <property type="molecule type" value="Genomic_DNA"/>
</dbReference>
<protein>
    <submittedName>
        <fullName evidence="2">PIG-L family deacetylase</fullName>
    </submittedName>
</protein>
<keyword evidence="1" id="KW-0862">Zinc</keyword>
<dbReference type="Gene3D" id="3.40.50.10320">
    <property type="entry name" value="LmbE-like"/>
    <property type="match status" value="1"/>
</dbReference>
<dbReference type="InterPro" id="IPR024078">
    <property type="entry name" value="LmbE-like_dom_sf"/>
</dbReference>
<dbReference type="Proteomes" id="UP001490330">
    <property type="component" value="Unassembled WGS sequence"/>
</dbReference>
<dbReference type="InterPro" id="IPR003737">
    <property type="entry name" value="GlcNAc_PI_deacetylase-related"/>
</dbReference>
<sequence length="291" mass="31232">MTTAQNRRPTLMIVHAHPDDEASQTGGTLARYSAAGFRTVLVTCTDGGQGDGTGGVKPGHPAHRPAQTAARRAKELARSAVALGITDLIQLGHPDSGMPASADEIVPATFSNLDAEPLVRRLEALMHEYRPDVIVTYPPNGLSHHPDHIRAHELTVTAFDRVRRAGGIDRRHGTAGPPSRSVPKLYYIAVSLSRLKTLRALAEGVLEPDAWIPPLEIGVDDDTVTTAVDISDHWAEKLRALSAHASQADAAALLRVLSLSGAEERTEEYVRAEPPWTGGEREDDLFAGIIA</sequence>
<name>A0ABV1VNI5_9ACTN</name>
<keyword evidence="3" id="KW-1185">Reference proteome</keyword>
<dbReference type="PANTHER" id="PTHR12993">
    <property type="entry name" value="N-ACETYLGLUCOSAMINYL-PHOSPHATIDYLINOSITOL DE-N-ACETYLASE-RELATED"/>
    <property type="match status" value="1"/>
</dbReference>
<dbReference type="Pfam" id="PF02585">
    <property type="entry name" value="PIG-L"/>
    <property type="match status" value="1"/>
</dbReference>
<evidence type="ECO:0000313" key="2">
    <source>
        <dbReference type="EMBL" id="MER6907621.1"/>
    </source>
</evidence>
<evidence type="ECO:0000313" key="3">
    <source>
        <dbReference type="Proteomes" id="UP001490330"/>
    </source>
</evidence>
<gene>
    <name evidence="2" type="ORF">ABT322_28630</name>
</gene>
<dbReference type="RefSeq" id="WP_350724054.1">
    <property type="nucleotide sequence ID" value="NZ_JBEPCO010000050.1"/>
</dbReference>
<comment type="caution">
    <text evidence="2">The sequence shown here is derived from an EMBL/GenBank/DDBJ whole genome shotgun (WGS) entry which is preliminary data.</text>
</comment>
<evidence type="ECO:0000256" key="1">
    <source>
        <dbReference type="ARBA" id="ARBA00022833"/>
    </source>
</evidence>
<reference evidence="2 3" key="1">
    <citation type="submission" date="2024-06" db="EMBL/GenBank/DDBJ databases">
        <title>The Natural Products Discovery Center: Release of the First 8490 Sequenced Strains for Exploring Actinobacteria Biosynthetic Diversity.</title>
        <authorList>
            <person name="Kalkreuter E."/>
            <person name="Kautsar S.A."/>
            <person name="Yang D."/>
            <person name="Bader C.D."/>
            <person name="Teijaro C.N."/>
            <person name="Fluegel L."/>
            <person name="Davis C.M."/>
            <person name="Simpson J.R."/>
            <person name="Lauterbach L."/>
            <person name="Steele A.D."/>
            <person name="Gui C."/>
            <person name="Meng S."/>
            <person name="Li G."/>
            <person name="Viehrig K."/>
            <person name="Ye F."/>
            <person name="Su P."/>
            <person name="Kiefer A.F."/>
            <person name="Nichols A."/>
            <person name="Cepeda A.J."/>
            <person name="Yan W."/>
            <person name="Fan B."/>
            <person name="Jiang Y."/>
            <person name="Adhikari A."/>
            <person name="Zheng C.-J."/>
            <person name="Schuster L."/>
            <person name="Cowan T.M."/>
            <person name="Smanski M.J."/>
            <person name="Chevrette M.G."/>
            <person name="De Carvalho L.P.S."/>
            <person name="Shen B."/>
        </authorList>
    </citation>
    <scope>NUCLEOTIDE SEQUENCE [LARGE SCALE GENOMIC DNA]</scope>
    <source>
        <strain evidence="2 3">NPDC000632</strain>
    </source>
</reference>
<accession>A0ABV1VNI5</accession>
<dbReference type="SUPFAM" id="SSF102588">
    <property type="entry name" value="LmbE-like"/>
    <property type="match status" value="1"/>
</dbReference>
<organism evidence="2 3">
    <name type="scientific">Streptomyces flaveolus</name>
    <dbReference type="NCBI Taxonomy" id="67297"/>
    <lineage>
        <taxon>Bacteria</taxon>
        <taxon>Bacillati</taxon>
        <taxon>Actinomycetota</taxon>
        <taxon>Actinomycetes</taxon>
        <taxon>Kitasatosporales</taxon>
        <taxon>Streptomycetaceae</taxon>
        <taxon>Streptomyces</taxon>
    </lineage>
</organism>
<dbReference type="PANTHER" id="PTHR12993:SF26">
    <property type="entry name" value="1D-MYO-INOSITOL 2-ACETAMIDO-2-DEOXY-ALPHA-D-GLUCOPYRANOSIDE DEACETYLASE"/>
    <property type="match status" value="1"/>
</dbReference>
<proteinExistence type="predicted"/>